<evidence type="ECO:0000313" key="2">
    <source>
        <dbReference type="Proteomes" id="UP000219482"/>
    </source>
</evidence>
<proteinExistence type="predicted"/>
<dbReference type="Proteomes" id="UP000219482">
    <property type="component" value="Unassembled WGS sequence"/>
</dbReference>
<name>A0A286GDF5_9ACTN</name>
<protein>
    <submittedName>
        <fullName evidence="1">Uncharacterized protein</fullName>
    </submittedName>
</protein>
<sequence length="101" mass="10533">MISTMWTKAPADLLGTGGLDVRPVFGPGLCTGSLENPALRIAAPFAPVQGTGLPAAAIALRLRPATRRPIGHDVVNPAYESTTFDNNGTTLGIHSSRRPQS</sequence>
<dbReference type="EMBL" id="OCNK01000001">
    <property type="protein sequence ID" value="SOD93528.1"/>
    <property type="molecule type" value="Genomic_DNA"/>
</dbReference>
<reference evidence="2" key="1">
    <citation type="submission" date="2017-09" db="EMBL/GenBank/DDBJ databases">
        <authorList>
            <person name="Varghese N."/>
            <person name="Submissions S."/>
        </authorList>
    </citation>
    <scope>NUCLEOTIDE SEQUENCE [LARGE SCALE GENOMIC DNA]</scope>
    <source>
        <strain evidence="2">DSM 44270</strain>
    </source>
</reference>
<organism evidence="1 2">
    <name type="scientific">Blastococcus haudaquaticus</name>
    <dbReference type="NCBI Taxonomy" id="1938745"/>
    <lineage>
        <taxon>Bacteria</taxon>
        <taxon>Bacillati</taxon>
        <taxon>Actinomycetota</taxon>
        <taxon>Actinomycetes</taxon>
        <taxon>Geodermatophilales</taxon>
        <taxon>Geodermatophilaceae</taxon>
        <taxon>Blastococcus</taxon>
    </lineage>
</organism>
<dbReference type="RefSeq" id="WP_097182195.1">
    <property type="nucleotide sequence ID" value="NZ_OCNK01000001.1"/>
</dbReference>
<accession>A0A286GDF5</accession>
<evidence type="ECO:0000313" key="1">
    <source>
        <dbReference type="EMBL" id="SOD93528.1"/>
    </source>
</evidence>
<dbReference type="AlphaFoldDB" id="A0A286GDF5"/>
<keyword evidence="2" id="KW-1185">Reference proteome</keyword>
<dbReference type="OrthoDB" id="5192545at2"/>
<gene>
    <name evidence="1" type="ORF">SAMN06272739_0331</name>
</gene>